<dbReference type="Pfam" id="PF02110">
    <property type="entry name" value="HK"/>
    <property type="match status" value="1"/>
</dbReference>
<keyword evidence="8 11" id="KW-0067">ATP-binding</keyword>
<comment type="cofactor">
    <cofactor evidence="2 11">
        <name>Mg(2+)</name>
        <dbReference type="ChEBI" id="CHEBI:18420"/>
    </cofactor>
</comment>
<proteinExistence type="inferred from homology"/>
<dbReference type="UniPathway" id="UPA00060">
    <property type="reaction ID" value="UER00139"/>
</dbReference>
<organism evidence="12 13">
    <name type="scientific">Anaeromicrobium sediminis</name>
    <dbReference type="NCBI Taxonomy" id="1478221"/>
    <lineage>
        <taxon>Bacteria</taxon>
        <taxon>Bacillati</taxon>
        <taxon>Bacillota</taxon>
        <taxon>Clostridia</taxon>
        <taxon>Peptostreptococcales</taxon>
        <taxon>Thermotaleaceae</taxon>
        <taxon>Anaeromicrobium</taxon>
    </lineage>
</organism>
<gene>
    <name evidence="11" type="primary">thiM</name>
    <name evidence="12" type="ORF">CCE28_20455</name>
</gene>
<keyword evidence="9 11" id="KW-0460">Magnesium</keyword>
<keyword evidence="4 11" id="KW-0808">Transferase</keyword>
<keyword evidence="5 11" id="KW-0479">Metal-binding</keyword>
<keyword evidence="6 11" id="KW-0547">Nucleotide-binding</keyword>
<accession>A0A267MD36</accession>
<dbReference type="NCBIfam" id="NF006830">
    <property type="entry name" value="PRK09355.1"/>
    <property type="match status" value="1"/>
</dbReference>
<dbReference type="OrthoDB" id="9778146at2"/>
<dbReference type="GO" id="GO:0110051">
    <property type="term" value="P:metabolite repair"/>
    <property type="evidence" value="ECO:0007669"/>
    <property type="project" value="TreeGrafter"/>
</dbReference>
<dbReference type="GO" id="GO:0005524">
    <property type="term" value="F:ATP binding"/>
    <property type="evidence" value="ECO:0007669"/>
    <property type="project" value="UniProtKB-UniRule"/>
</dbReference>
<evidence type="ECO:0000256" key="4">
    <source>
        <dbReference type="ARBA" id="ARBA00022679"/>
    </source>
</evidence>
<evidence type="ECO:0000256" key="11">
    <source>
        <dbReference type="HAMAP-Rule" id="MF_00228"/>
    </source>
</evidence>
<comment type="pathway">
    <text evidence="3 11">Cofactor biosynthesis; thiamine diphosphate biosynthesis; 4-methyl-5-(2-phosphoethyl)-thiazole from 5-(2-hydroxyethyl)-4-methylthiazole: step 1/1.</text>
</comment>
<comment type="caution">
    <text evidence="12">The sequence shown here is derived from an EMBL/GenBank/DDBJ whole genome shotgun (WGS) entry which is preliminary data.</text>
</comment>
<dbReference type="PRINTS" id="PR01099">
    <property type="entry name" value="HYETHTZKNASE"/>
</dbReference>
<reference evidence="12 13" key="1">
    <citation type="submission" date="2017-06" db="EMBL/GenBank/DDBJ databases">
        <title>Draft genome sequence of anaerobic fermentative bacterium Anaeromicrobium sediminis DY2726D isolated from West Pacific Ocean sediments.</title>
        <authorList>
            <person name="Zeng X."/>
        </authorList>
    </citation>
    <scope>NUCLEOTIDE SEQUENCE [LARGE SCALE GENOMIC DNA]</scope>
    <source>
        <strain evidence="12 13">DY2726D</strain>
    </source>
</reference>
<evidence type="ECO:0000313" key="13">
    <source>
        <dbReference type="Proteomes" id="UP000216024"/>
    </source>
</evidence>
<evidence type="ECO:0000256" key="3">
    <source>
        <dbReference type="ARBA" id="ARBA00004868"/>
    </source>
</evidence>
<dbReference type="EMBL" id="NIBG01000032">
    <property type="protein sequence ID" value="PAB56723.1"/>
    <property type="molecule type" value="Genomic_DNA"/>
</dbReference>
<evidence type="ECO:0000256" key="5">
    <source>
        <dbReference type="ARBA" id="ARBA00022723"/>
    </source>
</evidence>
<dbReference type="GO" id="GO:0000287">
    <property type="term" value="F:magnesium ion binding"/>
    <property type="evidence" value="ECO:0007669"/>
    <property type="project" value="UniProtKB-UniRule"/>
</dbReference>
<dbReference type="NCBIfam" id="TIGR00694">
    <property type="entry name" value="thiM"/>
    <property type="match status" value="1"/>
</dbReference>
<comment type="catalytic activity">
    <reaction evidence="1 11">
        <text>5-(2-hydroxyethyl)-4-methylthiazole + ATP = 4-methyl-5-(2-phosphooxyethyl)-thiazole + ADP + H(+)</text>
        <dbReference type="Rhea" id="RHEA:24212"/>
        <dbReference type="ChEBI" id="CHEBI:15378"/>
        <dbReference type="ChEBI" id="CHEBI:17957"/>
        <dbReference type="ChEBI" id="CHEBI:30616"/>
        <dbReference type="ChEBI" id="CHEBI:58296"/>
        <dbReference type="ChEBI" id="CHEBI:456216"/>
        <dbReference type="EC" id="2.7.1.50"/>
    </reaction>
</comment>
<dbReference type="Gene3D" id="3.40.1190.20">
    <property type="match status" value="1"/>
</dbReference>
<dbReference type="PIRSF" id="PIRSF000513">
    <property type="entry name" value="Thz_kinase"/>
    <property type="match status" value="1"/>
</dbReference>
<dbReference type="InterPro" id="IPR000417">
    <property type="entry name" value="Hyethyz_kinase"/>
</dbReference>
<dbReference type="PANTHER" id="PTHR12592">
    <property type="entry name" value="ATP-DEPENDENT (S)-NAD(P)H-HYDRATE DEHYDRATASE FAMILY MEMBER"/>
    <property type="match status" value="1"/>
</dbReference>
<protein>
    <recommendedName>
        <fullName evidence="11">Hydroxyethylthiazole kinase</fullName>
        <ecNumber evidence="11">2.7.1.50</ecNumber>
    </recommendedName>
    <alternativeName>
        <fullName evidence="11">4-methyl-5-beta-hydroxyethylthiazole kinase</fullName>
        <shortName evidence="11">TH kinase</shortName>
        <shortName evidence="11">Thz kinase</shortName>
    </alternativeName>
</protein>
<keyword evidence="13" id="KW-1185">Reference proteome</keyword>
<evidence type="ECO:0000256" key="6">
    <source>
        <dbReference type="ARBA" id="ARBA00022741"/>
    </source>
</evidence>
<evidence type="ECO:0000256" key="10">
    <source>
        <dbReference type="ARBA" id="ARBA00022977"/>
    </source>
</evidence>
<dbReference type="GO" id="GO:0004417">
    <property type="term" value="F:hydroxyethylthiazole kinase activity"/>
    <property type="evidence" value="ECO:0007669"/>
    <property type="project" value="UniProtKB-UniRule"/>
</dbReference>
<feature type="binding site" evidence="11">
    <location>
        <position position="194"/>
    </location>
    <ligand>
        <name>substrate</name>
    </ligand>
</feature>
<evidence type="ECO:0000256" key="7">
    <source>
        <dbReference type="ARBA" id="ARBA00022777"/>
    </source>
</evidence>
<comment type="similarity">
    <text evidence="11">Belongs to the Thz kinase family.</text>
</comment>
<keyword evidence="7 11" id="KW-0418">Kinase</keyword>
<dbReference type="GO" id="GO:0047453">
    <property type="term" value="F:ATP-dependent NAD(P)H-hydrate dehydratase activity"/>
    <property type="evidence" value="ECO:0007669"/>
    <property type="project" value="TreeGrafter"/>
</dbReference>
<evidence type="ECO:0000256" key="8">
    <source>
        <dbReference type="ARBA" id="ARBA00022840"/>
    </source>
</evidence>
<evidence type="ECO:0000256" key="1">
    <source>
        <dbReference type="ARBA" id="ARBA00001771"/>
    </source>
</evidence>
<dbReference type="RefSeq" id="WP_095135873.1">
    <property type="nucleotide sequence ID" value="NZ_NIBG01000032.1"/>
</dbReference>
<dbReference type="GO" id="GO:0009228">
    <property type="term" value="P:thiamine biosynthetic process"/>
    <property type="evidence" value="ECO:0007669"/>
    <property type="project" value="UniProtKB-KW"/>
</dbReference>
<keyword evidence="10 11" id="KW-0784">Thiamine biosynthesis</keyword>
<comment type="function">
    <text evidence="11">Catalyzes the phosphorylation of the hydroxyl group of 4-methyl-5-beta-hydroxyethylthiazole (THZ).</text>
</comment>
<evidence type="ECO:0000256" key="2">
    <source>
        <dbReference type="ARBA" id="ARBA00001946"/>
    </source>
</evidence>
<dbReference type="PANTHER" id="PTHR12592:SF0">
    <property type="entry name" value="ATP-DEPENDENT (S)-NAD(P)H-HYDRATE DEHYDRATASE"/>
    <property type="match status" value="1"/>
</dbReference>
<evidence type="ECO:0000313" key="12">
    <source>
        <dbReference type="EMBL" id="PAB56723.1"/>
    </source>
</evidence>
<name>A0A267MD36_9FIRM</name>
<sequence>MLNNEFEKAFSLLKSNSPLVHHITNYVTAHICADMTLAIGASPVMADAIEEVEEMVSMSSSLVINIGTLNERTVKSMIKAGKKANECGTPVILDPVGAGATTFRYETTKKLIEEIDFAIIKGNLSEIKTIAGLSTKSRGVDSIDMDSNSHNIARELAKKLNCVIVITGQEDIVSDGETTLVLKNGTPLLGSITGTGCMSASLIGSFVGVGLSPLTSASLAILTMCISGEIAARRLSNDSGSKSFKTYLIDAVYNMEYDTISKEMNVEYV</sequence>
<dbReference type="GO" id="GO:0009229">
    <property type="term" value="P:thiamine diphosphate biosynthetic process"/>
    <property type="evidence" value="ECO:0007669"/>
    <property type="project" value="UniProtKB-UniRule"/>
</dbReference>
<dbReference type="InterPro" id="IPR029056">
    <property type="entry name" value="Ribokinase-like"/>
</dbReference>
<dbReference type="EC" id="2.7.1.50" evidence="11"/>
<feature type="binding site" evidence="11">
    <location>
        <position position="167"/>
    </location>
    <ligand>
        <name>ATP</name>
        <dbReference type="ChEBI" id="CHEBI:30616"/>
    </ligand>
</feature>
<feature type="binding site" evidence="11">
    <location>
        <position position="45"/>
    </location>
    <ligand>
        <name>substrate</name>
    </ligand>
</feature>
<evidence type="ECO:0000256" key="9">
    <source>
        <dbReference type="ARBA" id="ARBA00022842"/>
    </source>
</evidence>
<dbReference type="HAMAP" id="MF_00228">
    <property type="entry name" value="Thz_kinase"/>
    <property type="match status" value="1"/>
</dbReference>
<dbReference type="AlphaFoldDB" id="A0A267MD36"/>
<dbReference type="CDD" id="cd01170">
    <property type="entry name" value="THZ_kinase"/>
    <property type="match status" value="1"/>
</dbReference>
<dbReference type="SUPFAM" id="SSF53613">
    <property type="entry name" value="Ribokinase-like"/>
    <property type="match status" value="1"/>
</dbReference>
<feature type="binding site" evidence="11">
    <location>
        <position position="121"/>
    </location>
    <ligand>
        <name>ATP</name>
        <dbReference type="ChEBI" id="CHEBI:30616"/>
    </ligand>
</feature>
<dbReference type="Proteomes" id="UP000216024">
    <property type="component" value="Unassembled WGS sequence"/>
</dbReference>